<dbReference type="PROSITE" id="PS51192">
    <property type="entry name" value="HELICASE_ATP_BIND_1"/>
    <property type="match status" value="1"/>
</dbReference>
<dbReference type="GO" id="GO:0045943">
    <property type="term" value="P:positive regulation of transcription by RNA polymerase I"/>
    <property type="evidence" value="ECO:0007669"/>
    <property type="project" value="TreeGrafter"/>
</dbReference>
<reference evidence="6" key="1">
    <citation type="thesis" date="2021" institute="BYU ScholarsArchive" country="Provo, UT, USA">
        <title>Applications of and Algorithms for Genome Assembly and Genomic Analyses with an Emphasis on Marine Teleosts.</title>
        <authorList>
            <person name="Pickett B.D."/>
        </authorList>
    </citation>
    <scope>NUCLEOTIDE SEQUENCE</scope>
    <source>
        <strain evidence="6">HI-2016</strain>
    </source>
</reference>
<evidence type="ECO:0000259" key="5">
    <source>
        <dbReference type="PROSITE" id="PS51192"/>
    </source>
</evidence>
<keyword evidence="3" id="KW-0547">Nucleotide-binding</keyword>
<accession>A0A8T2NVD5</accession>
<feature type="non-terminal residue" evidence="6">
    <location>
        <position position="305"/>
    </location>
</feature>
<comment type="caution">
    <text evidence="6">The sequence shown here is derived from an EMBL/GenBank/DDBJ whole genome shotgun (WGS) entry which is preliminary data.</text>
</comment>
<dbReference type="GO" id="GO:0003725">
    <property type="term" value="F:double-stranded RNA binding"/>
    <property type="evidence" value="ECO:0007669"/>
    <property type="project" value="TreeGrafter"/>
</dbReference>
<sequence length="305" mass="34212">MPHDPDPPPAKKFKPGSPFFRLNKKPGMLLPRKGNAPLPLDVQRKHLPIYQAKSQLINQLRQLHSAVLIGETGSGKTTQIPQYLYEAGIGRQGVVAVTQPRRVGYTVRFEDVTSTETKLKFMTDGMLLREAIGDPLLQRYTVVILDEAHERTVHTDVLFGVVKTAQRKRVEQSKFPLKVIIMSATMDVDLFSQYFNKAPVLYLEGRQHPIQVYYTKQPQSDYLQAALVSIFQIHQGCRKVILSTNIAETSITISGIKYVIDTGMVKAKKYNPVLFQGLKNENIVAVTTVLMGTPASHTERLTATQ</sequence>
<dbReference type="OrthoDB" id="10253254at2759"/>
<keyword evidence="2" id="KW-0378">Hydrolase</keyword>
<dbReference type="Pfam" id="PF00271">
    <property type="entry name" value="Helicase_C"/>
    <property type="match status" value="1"/>
</dbReference>
<keyword evidence="3" id="KW-0347">Helicase</keyword>
<dbReference type="Gene3D" id="3.40.50.300">
    <property type="entry name" value="P-loop containing nucleotide triphosphate hydrolases"/>
    <property type="match status" value="3"/>
</dbReference>
<dbReference type="PANTHER" id="PTHR18934:SF118">
    <property type="entry name" value="ATP-DEPENDENT RNA HELICASE DHX33"/>
    <property type="match status" value="1"/>
</dbReference>
<dbReference type="GO" id="GO:0016887">
    <property type="term" value="F:ATP hydrolysis activity"/>
    <property type="evidence" value="ECO:0007669"/>
    <property type="project" value="InterPro"/>
</dbReference>
<organism evidence="6 7">
    <name type="scientific">Albula glossodonta</name>
    <name type="common">roundjaw bonefish</name>
    <dbReference type="NCBI Taxonomy" id="121402"/>
    <lineage>
        <taxon>Eukaryota</taxon>
        <taxon>Metazoa</taxon>
        <taxon>Chordata</taxon>
        <taxon>Craniata</taxon>
        <taxon>Vertebrata</taxon>
        <taxon>Euteleostomi</taxon>
        <taxon>Actinopterygii</taxon>
        <taxon>Neopterygii</taxon>
        <taxon>Teleostei</taxon>
        <taxon>Albuliformes</taxon>
        <taxon>Albulidae</taxon>
        <taxon>Albula</taxon>
    </lineage>
</organism>
<evidence type="ECO:0000256" key="2">
    <source>
        <dbReference type="ARBA" id="ARBA00022801"/>
    </source>
</evidence>
<proteinExistence type="predicted"/>
<dbReference type="GO" id="GO:0005730">
    <property type="term" value="C:nucleolus"/>
    <property type="evidence" value="ECO:0007669"/>
    <property type="project" value="TreeGrafter"/>
</dbReference>
<keyword evidence="7" id="KW-1185">Reference proteome</keyword>
<dbReference type="Proteomes" id="UP000824540">
    <property type="component" value="Unassembled WGS sequence"/>
</dbReference>
<keyword evidence="3" id="KW-0067">ATP-binding</keyword>
<dbReference type="InterPro" id="IPR014001">
    <property type="entry name" value="Helicase_ATP-bd"/>
</dbReference>
<dbReference type="Pfam" id="PF13401">
    <property type="entry name" value="AAA_22"/>
    <property type="match status" value="1"/>
</dbReference>
<evidence type="ECO:0000313" key="6">
    <source>
        <dbReference type="EMBL" id="KAG9341468.1"/>
    </source>
</evidence>
<dbReference type="AlphaFoldDB" id="A0A8T2NVD5"/>
<evidence type="ECO:0000256" key="1">
    <source>
        <dbReference type="ARBA" id="ARBA00012552"/>
    </source>
</evidence>
<dbReference type="EC" id="3.6.4.13" evidence="1"/>
<dbReference type="InterPro" id="IPR027417">
    <property type="entry name" value="P-loop_NTPase"/>
</dbReference>
<dbReference type="EMBL" id="JAFBMS010000035">
    <property type="protein sequence ID" value="KAG9341468.1"/>
    <property type="molecule type" value="Genomic_DNA"/>
</dbReference>
<dbReference type="InterPro" id="IPR049945">
    <property type="entry name" value="AAA_22"/>
</dbReference>
<dbReference type="CDD" id="cd17978">
    <property type="entry name" value="DEXHc_DHX33"/>
    <property type="match status" value="1"/>
</dbReference>
<evidence type="ECO:0000256" key="4">
    <source>
        <dbReference type="ARBA" id="ARBA00047984"/>
    </source>
</evidence>
<evidence type="ECO:0000313" key="7">
    <source>
        <dbReference type="Proteomes" id="UP000824540"/>
    </source>
</evidence>
<protein>
    <recommendedName>
        <fullName evidence="1">RNA helicase</fullName>
        <ecNumber evidence="1">3.6.4.13</ecNumber>
    </recommendedName>
</protein>
<dbReference type="GO" id="GO:0003724">
    <property type="term" value="F:RNA helicase activity"/>
    <property type="evidence" value="ECO:0007669"/>
    <property type="project" value="UniProtKB-EC"/>
</dbReference>
<evidence type="ECO:0000256" key="3">
    <source>
        <dbReference type="ARBA" id="ARBA00022806"/>
    </source>
</evidence>
<dbReference type="SMART" id="SM00487">
    <property type="entry name" value="DEXDc"/>
    <property type="match status" value="1"/>
</dbReference>
<dbReference type="SUPFAM" id="SSF52540">
    <property type="entry name" value="P-loop containing nucleoside triphosphate hydrolases"/>
    <property type="match status" value="1"/>
</dbReference>
<dbReference type="PANTHER" id="PTHR18934">
    <property type="entry name" value="ATP-DEPENDENT RNA HELICASE"/>
    <property type="match status" value="1"/>
</dbReference>
<gene>
    <name evidence="6" type="ORF">JZ751_019278</name>
</gene>
<name>A0A8T2NVD5_9TELE</name>
<feature type="domain" description="Helicase ATP-binding" evidence="5">
    <location>
        <begin position="57"/>
        <end position="204"/>
    </location>
</feature>
<comment type="catalytic activity">
    <reaction evidence="4">
        <text>ATP + H2O = ADP + phosphate + H(+)</text>
        <dbReference type="Rhea" id="RHEA:13065"/>
        <dbReference type="ChEBI" id="CHEBI:15377"/>
        <dbReference type="ChEBI" id="CHEBI:15378"/>
        <dbReference type="ChEBI" id="CHEBI:30616"/>
        <dbReference type="ChEBI" id="CHEBI:43474"/>
        <dbReference type="ChEBI" id="CHEBI:456216"/>
        <dbReference type="EC" id="3.6.4.13"/>
    </reaction>
</comment>
<dbReference type="InterPro" id="IPR001650">
    <property type="entry name" value="Helicase_C-like"/>
</dbReference>